<keyword evidence="8 13" id="KW-0067">ATP-binding</keyword>
<dbReference type="InterPro" id="IPR033728">
    <property type="entry name" value="ThrRS_core"/>
</dbReference>
<keyword evidence="4 13" id="KW-0436">Ligase</keyword>
<dbReference type="NCBIfam" id="TIGR00418">
    <property type="entry name" value="thrS"/>
    <property type="match status" value="1"/>
</dbReference>
<evidence type="ECO:0000313" key="15">
    <source>
        <dbReference type="EMBL" id="KKS90360.1"/>
    </source>
</evidence>
<keyword evidence="9 13" id="KW-0694">RNA-binding</keyword>
<name>A0A0G1CX71_9BACT</name>
<keyword evidence="5 13" id="KW-0479">Metal-binding</keyword>
<dbReference type="PATRIC" id="fig|1618557.3.peg.675"/>
<dbReference type="FunFam" id="3.30.980.10:FF:000005">
    <property type="entry name" value="Threonyl-tRNA synthetase, mitochondrial"/>
    <property type="match status" value="1"/>
</dbReference>
<dbReference type="Gene3D" id="3.30.930.10">
    <property type="entry name" value="Bira Bifunctional Protein, Domain 2"/>
    <property type="match status" value="1"/>
</dbReference>
<dbReference type="PRINTS" id="PR01047">
    <property type="entry name" value="TRNASYNTHTHR"/>
</dbReference>
<keyword evidence="10 13" id="KW-0648">Protein biosynthesis</keyword>
<dbReference type="InterPro" id="IPR036621">
    <property type="entry name" value="Anticodon-bd_dom_sf"/>
</dbReference>
<dbReference type="GO" id="GO:0000049">
    <property type="term" value="F:tRNA binding"/>
    <property type="evidence" value="ECO:0007669"/>
    <property type="project" value="UniProtKB-KW"/>
</dbReference>
<dbReference type="InterPro" id="IPR002314">
    <property type="entry name" value="aa-tRNA-synt_IIb"/>
</dbReference>
<dbReference type="SUPFAM" id="SSF52954">
    <property type="entry name" value="Class II aaRS ABD-related"/>
    <property type="match status" value="1"/>
</dbReference>
<proteinExistence type="inferred from homology"/>
<dbReference type="InterPro" id="IPR018163">
    <property type="entry name" value="Thr/Ala-tRNA-synth_IIc_edit"/>
</dbReference>
<dbReference type="Gene3D" id="3.30.980.10">
    <property type="entry name" value="Threonyl-trna Synthetase, Chain A, domain 2"/>
    <property type="match status" value="1"/>
</dbReference>
<dbReference type="GO" id="GO:0006435">
    <property type="term" value="P:threonyl-tRNA aminoacylation"/>
    <property type="evidence" value="ECO:0007669"/>
    <property type="project" value="UniProtKB-UniRule"/>
</dbReference>
<comment type="catalytic activity">
    <reaction evidence="12 13">
        <text>tRNA(Thr) + L-threonine + ATP = L-threonyl-tRNA(Thr) + AMP + diphosphate + H(+)</text>
        <dbReference type="Rhea" id="RHEA:24624"/>
        <dbReference type="Rhea" id="RHEA-COMP:9670"/>
        <dbReference type="Rhea" id="RHEA-COMP:9704"/>
        <dbReference type="ChEBI" id="CHEBI:15378"/>
        <dbReference type="ChEBI" id="CHEBI:30616"/>
        <dbReference type="ChEBI" id="CHEBI:33019"/>
        <dbReference type="ChEBI" id="CHEBI:57926"/>
        <dbReference type="ChEBI" id="CHEBI:78442"/>
        <dbReference type="ChEBI" id="CHEBI:78534"/>
        <dbReference type="ChEBI" id="CHEBI:456215"/>
        <dbReference type="EC" id="6.1.1.3"/>
    </reaction>
</comment>
<dbReference type="CDD" id="cd00771">
    <property type="entry name" value="ThrRS_core"/>
    <property type="match status" value="1"/>
</dbReference>
<dbReference type="Pfam" id="PF00587">
    <property type="entry name" value="tRNA-synt_2b"/>
    <property type="match status" value="1"/>
</dbReference>
<dbReference type="SMART" id="SM00863">
    <property type="entry name" value="tRNA_SAD"/>
    <property type="match status" value="1"/>
</dbReference>
<comment type="subunit">
    <text evidence="13">Homodimer.</text>
</comment>
<gene>
    <name evidence="13" type="primary">thrS</name>
    <name evidence="15" type="ORF">UV66_C0004G0002</name>
</gene>
<dbReference type="GO" id="GO:0004829">
    <property type="term" value="F:threonine-tRNA ligase activity"/>
    <property type="evidence" value="ECO:0007669"/>
    <property type="project" value="UniProtKB-UniRule"/>
</dbReference>
<dbReference type="AlphaFoldDB" id="A0A0G1CX71"/>
<accession>A0A0G1CX71</accession>
<keyword evidence="6 13" id="KW-0547">Nucleotide-binding</keyword>
<dbReference type="InterPro" id="IPR045864">
    <property type="entry name" value="aa-tRNA-synth_II/BPL/LPL"/>
</dbReference>
<dbReference type="GO" id="GO:0046872">
    <property type="term" value="F:metal ion binding"/>
    <property type="evidence" value="ECO:0007669"/>
    <property type="project" value="UniProtKB-KW"/>
</dbReference>
<evidence type="ECO:0000256" key="1">
    <source>
        <dbReference type="ARBA" id="ARBA00008226"/>
    </source>
</evidence>
<dbReference type="EC" id="6.1.1.3" evidence="13"/>
<feature type="binding site" evidence="13">
    <location>
        <position position="511"/>
    </location>
    <ligand>
        <name>Zn(2+)</name>
        <dbReference type="ChEBI" id="CHEBI:29105"/>
        <note>catalytic</note>
    </ligand>
</feature>
<dbReference type="InterPro" id="IPR006195">
    <property type="entry name" value="aa-tRNA-synth_II"/>
</dbReference>
<evidence type="ECO:0000313" key="16">
    <source>
        <dbReference type="Proteomes" id="UP000034669"/>
    </source>
</evidence>
<evidence type="ECO:0000256" key="8">
    <source>
        <dbReference type="ARBA" id="ARBA00022840"/>
    </source>
</evidence>
<dbReference type="Pfam" id="PF03129">
    <property type="entry name" value="HGTP_anticodon"/>
    <property type="match status" value="1"/>
</dbReference>
<evidence type="ECO:0000256" key="5">
    <source>
        <dbReference type="ARBA" id="ARBA00022723"/>
    </source>
</evidence>
<keyword evidence="2 13" id="KW-0963">Cytoplasm</keyword>
<dbReference type="GO" id="GO:0005737">
    <property type="term" value="C:cytoplasm"/>
    <property type="evidence" value="ECO:0007669"/>
    <property type="project" value="UniProtKB-SubCell"/>
</dbReference>
<evidence type="ECO:0000256" key="10">
    <source>
        <dbReference type="ARBA" id="ARBA00022917"/>
    </source>
</evidence>
<reference evidence="15 16" key="1">
    <citation type="journal article" date="2015" name="Nature">
        <title>rRNA introns, odd ribosomes, and small enigmatic genomes across a large radiation of phyla.</title>
        <authorList>
            <person name="Brown C.T."/>
            <person name="Hug L.A."/>
            <person name="Thomas B.C."/>
            <person name="Sharon I."/>
            <person name="Castelle C.J."/>
            <person name="Singh A."/>
            <person name="Wilkins M.J."/>
            <person name="Williams K.H."/>
            <person name="Banfield J.F."/>
        </authorList>
    </citation>
    <scope>NUCLEOTIDE SEQUENCE [LARGE SCALE GENOMIC DNA]</scope>
</reference>
<comment type="caution">
    <text evidence="15">The sequence shown here is derived from an EMBL/GenBank/DDBJ whole genome shotgun (WGS) entry which is preliminary data.</text>
</comment>
<comment type="caution">
    <text evidence="13">Lacks conserved residue(s) required for the propagation of feature annotation.</text>
</comment>
<dbReference type="InterPro" id="IPR004154">
    <property type="entry name" value="Anticodon-bd"/>
</dbReference>
<evidence type="ECO:0000256" key="6">
    <source>
        <dbReference type="ARBA" id="ARBA00022741"/>
    </source>
</evidence>
<dbReference type="Pfam" id="PF07973">
    <property type="entry name" value="tRNA_SAD"/>
    <property type="match status" value="1"/>
</dbReference>
<keyword evidence="3 13" id="KW-0820">tRNA-binding</keyword>
<keyword evidence="7 13" id="KW-0862">Zinc</keyword>
<dbReference type="PANTHER" id="PTHR11451">
    <property type="entry name" value="THREONINE-TRNA LIGASE"/>
    <property type="match status" value="1"/>
</dbReference>
<dbReference type="InterPro" id="IPR047246">
    <property type="entry name" value="ThrRS_anticodon"/>
</dbReference>
<evidence type="ECO:0000256" key="2">
    <source>
        <dbReference type="ARBA" id="ARBA00022490"/>
    </source>
</evidence>
<dbReference type="FunFam" id="3.30.930.10:FF:000002">
    <property type="entry name" value="Threonine--tRNA ligase"/>
    <property type="match status" value="1"/>
</dbReference>
<protein>
    <recommendedName>
        <fullName evidence="13">Threonine--tRNA ligase</fullName>
        <ecNumber evidence="13">6.1.1.3</ecNumber>
    </recommendedName>
    <alternativeName>
        <fullName evidence="13">Threonyl-tRNA synthetase</fullName>
        <shortName evidence="13">ThrRS</shortName>
    </alternativeName>
</protein>
<dbReference type="InterPro" id="IPR012947">
    <property type="entry name" value="tRNA_SAD"/>
</dbReference>
<comment type="similarity">
    <text evidence="1 13">Belongs to the class-II aminoacyl-tRNA synthetase family.</text>
</comment>
<dbReference type="PANTHER" id="PTHR11451:SF44">
    <property type="entry name" value="THREONINE--TRNA LIGASE, CHLOROPLASTIC_MITOCHONDRIAL 2"/>
    <property type="match status" value="1"/>
</dbReference>
<comment type="subcellular location">
    <subcellularLocation>
        <location evidence="13">Cytoplasm</location>
    </subcellularLocation>
</comment>
<sequence>MSKILEEKLSKKSKEEQNLWAIRHTAEHVLHTAMQNLYPKLKKAMGPATDEGFYFDFDLDEKVNESDFPKIEKEMNRLIQADLTMTQEYISDSEARKTFKGNPFKLDWVNQIKKRGEKLSIYKMGSEDLDLCSGPHVKSTGMIRAFKLLKIAGAYWHGDEKNKMLTRIYGTAFPSSVELDAYLKQLEESEKRDHRKLGQELDLFSTNQLTGQGLILWHPKLATVRNIVEQFWKDVHIKNGYQLVFTPHIAGMDMFVKTRHYTKYINSMFPAMLHQYIEGESKSDYSADEQLKPMNCPNHVQIFKVHPRSYRELPLRMGELGTVYRYERAGVLHGMTRVRGFTQDDSHIFCTPEQVIDEVRETIKLTRYFYEEIFGFKDYQAYLSTRPEEYLGTLEMWDFAQDALKRAMEMENVSFKVDEGAGVFYGPKIDSKVRDSLGREWQLGTIQFDFNLPTLSESSKKDIDDFWELKTFRDKFRTRENLAKYLKQMGRGLDVKFIDKDGQEKTVVMIHRTILGSMERFFGVLIEHYGGAFPLWLAPVQVVVIPISDKFSEYGKTVADQLKNKDIRVELDDRTETMQAKIRDAQLKKMPYMLIVGGREAETGTVAVRLRTGEDLGQIALEALIDRLEKSIASRSNL</sequence>
<feature type="domain" description="Aminoacyl-transfer RNA synthetases class-II family profile" evidence="14">
    <location>
        <begin position="193"/>
        <end position="534"/>
    </location>
</feature>
<dbReference type="InterPro" id="IPR002320">
    <property type="entry name" value="Thr-tRNA-ligase_IIa"/>
</dbReference>
<evidence type="ECO:0000256" key="11">
    <source>
        <dbReference type="ARBA" id="ARBA00023146"/>
    </source>
</evidence>
<organism evidence="15 16">
    <name type="scientific">Candidatus Woesebacteria bacterium GW2011_GWA1_43_12</name>
    <dbReference type="NCBI Taxonomy" id="1618557"/>
    <lineage>
        <taxon>Bacteria</taxon>
        <taxon>Candidatus Woeseibacteriota</taxon>
    </lineage>
</organism>
<dbReference type="SUPFAM" id="SSF55681">
    <property type="entry name" value="Class II aaRS and biotin synthetases"/>
    <property type="match status" value="1"/>
</dbReference>
<dbReference type="GO" id="GO:0005524">
    <property type="term" value="F:ATP binding"/>
    <property type="evidence" value="ECO:0007669"/>
    <property type="project" value="UniProtKB-UniRule"/>
</dbReference>
<dbReference type="Gene3D" id="3.40.50.800">
    <property type="entry name" value="Anticodon-binding domain"/>
    <property type="match status" value="1"/>
</dbReference>
<evidence type="ECO:0000256" key="13">
    <source>
        <dbReference type="HAMAP-Rule" id="MF_00184"/>
    </source>
</evidence>
<dbReference type="FunFam" id="3.40.50.800:FF:000001">
    <property type="entry name" value="Threonine--tRNA ligase"/>
    <property type="match status" value="1"/>
</dbReference>
<evidence type="ECO:0000256" key="3">
    <source>
        <dbReference type="ARBA" id="ARBA00022555"/>
    </source>
</evidence>
<keyword evidence="11 13" id="KW-0030">Aminoacyl-tRNA synthetase</keyword>
<dbReference type="PROSITE" id="PS50862">
    <property type="entry name" value="AA_TRNA_LIGASE_II"/>
    <property type="match status" value="1"/>
</dbReference>
<evidence type="ECO:0000256" key="7">
    <source>
        <dbReference type="ARBA" id="ARBA00022833"/>
    </source>
</evidence>
<comment type="cofactor">
    <cofactor evidence="13">
        <name>Zn(2+)</name>
        <dbReference type="ChEBI" id="CHEBI:29105"/>
    </cofactor>
    <text evidence="13">Binds 1 zinc ion per subunit.</text>
</comment>
<evidence type="ECO:0000256" key="4">
    <source>
        <dbReference type="ARBA" id="ARBA00022598"/>
    </source>
</evidence>
<dbReference type="CDD" id="cd00860">
    <property type="entry name" value="ThrRS_anticodon"/>
    <property type="match status" value="1"/>
</dbReference>
<dbReference type="EMBL" id="LCFI01000004">
    <property type="protein sequence ID" value="KKS90360.1"/>
    <property type="molecule type" value="Genomic_DNA"/>
</dbReference>
<feature type="binding site" evidence="13">
    <location>
        <position position="347"/>
    </location>
    <ligand>
        <name>Zn(2+)</name>
        <dbReference type="ChEBI" id="CHEBI:29105"/>
        <note>catalytic</note>
    </ligand>
</feature>
<evidence type="ECO:0000256" key="9">
    <source>
        <dbReference type="ARBA" id="ARBA00022884"/>
    </source>
</evidence>
<feature type="binding site" evidence="13">
    <location>
        <position position="296"/>
    </location>
    <ligand>
        <name>Zn(2+)</name>
        <dbReference type="ChEBI" id="CHEBI:29105"/>
        <note>catalytic</note>
    </ligand>
</feature>
<dbReference type="SUPFAM" id="SSF55186">
    <property type="entry name" value="ThrRS/AlaRS common domain"/>
    <property type="match status" value="1"/>
</dbReference>
<dbReference type="Proteomes" id="UP000034669">
    <property type="component" value="Unassembled WGS sequence"/>
</dbReference>
<evidence type="ECO:0000256" key="12">
    <source>
        <dbReference type="ARBA" id="ARBA00049515"/>
    </source>
</evidence>
<dbReference type="HAMAP" id="MF_00184">
    <property type="entry name" value="Thr_tRNA_synth"/>
    <property type="match status" value="1"/>
</dbReference>
<evidence type="ECO:0000259" key="14">
    <source>
        <dbReference type="PROSITE" id="PS50862"/>
    </source>
</evidence>